<reference evidence="8 9" key="1">
    <citation type="submission" date="2019-07" db="EMBL/GenBank/DDBJ databases">
        <title>New species of Amycolatopsis and Streptomyces.</title>
        <authorList>
            <person name="Duangmal K."/>
            <person name="Teo W.F.A."/>
            <person name="Lipun K."/>
        </authorList>
    </citation>
    <scope>NUCLEOTIDE SEQUENCE [LARGE SCALE GENOMIC DNA]</scope>
    <source>
        <strain evidence="8 9">NBRC 109810</strain>
    </source>
</reference>
<dbReference type="SUPFAM" id="SSF103473">
    <property type="entry name" value="MFS general substrate transporter"/>
    <property type="match status" value="1"/>
</dbReference>
<dbReference type="RefSeq" id="WP_152885882.1">
    <property type="nucleotide sequence ID" value="NZ_VJZD01000018.1"/>
</dbReference>
<keyword evidence="9" id="KW-1185">Reference proteome</keyword>
<dbReference type="Gene3D" id="1.20.1250.20">
    <property type="entry name" value="MFS general substrate transporter like domains"/>
    <property type="match status" value="1"/>
</dbReference>
<dbReference type="Proteomes" id="UP000325849">
    <property type="component" value="Unassembled WGS sequence"/>
</dbReference>
<dbReference type="GO" id="GO:0005886">
    <property type="term" value="C:plasma membrane"/>
    <property type="evidence" value="ECO:0007669"/>
    <property type="project" value="UniProtKB-SubCell"/>
</dbReference>
<accession>A0A5N8VAT6</accession>
<keyword evidence="4 7" id="KW-0812">Transmembrane</keyword>
<evidence type="ECO:0000256" key="1">
    <source>
        <dbReference type="ARBA" id="ARBA00004651"/>
    </source>
</evidence>
<dbReference type="PANTHER" id="PTHR23517:SF2">
    <property type="entry name" value="MULTIDRUG RESISTANCE PROTEIN MDTH"/>
    <property type="match status" value="1"/>
</dbReference>
<feature type="transmembrane region" description="Helical" evidence="7">
    <location>
        <begin position="244"/>
        <end position="268"/>
    </location>
</feature>
<keyword evidence="2" id="KW-0813">Transport</keyword>
<feature type="transmembrane region" description="Helical" evidence="7">
    <location>
        <begin position="345"/>
        <end position="370"/>
    </location>
</feature>
<dbReference type="PRINTS" id="PR01035">
    <property type="entry name" value="TCRTETA"/>
</dbReference>
<protein>
    <submittedName>
        <fullName evidence="8">MFS transporter</fullName>
    </submittedName>
</protein>
<keyword evidence="6 7" id="KW-0472">Membrane</keyword>
<dbReference type="Pfam" id="PF07690">
    <property type="entry name" value="MFS_1"/>
    <property type="match status" value="1"/>
</dbReference>
<feature type="transmembrane region" description="Helical" evidence="7">
    <location>
        <begin position="376"/>
        <end position="394"/>
    </location>
</feature>
<feature type="transmembrane region" description="Helical" evidence="7">
    <location>
        <begin position="213"/>
        <end position="238"/>
    </location>
</feature>
<keyword evidence="3" id="KW-1003">Cell membrane</keyword>
<keyword evidence="5 7" id="KW-1133">Transmembrane helix</keyword>
<dbReference type="InterPro" id="IPR036259">
    <property type="entry name" value="MFS_trans_sf"/>
</dbReference>
<organism evidence="8 9">
    <name type="scientific">Streptomyces adustus</name>
    <dbReference type="NCBI Taxonomy" id="1609272"/>
    <lineage>
        <taxon>Bacteria</taxon>
        <taxon>Bacillati</taxon>
        <taxon>Actinomycetota</taxon>
        <taxon>Actinomycetes</taxon>
        <taxon>Kitasatosporales</taxon>
        <taxon>Streptomycetaceae</taxon>
        <taxon>Streptomyces</taxon>
    </lineage>
</organism>
<evidence type="ECO:0000313" key="9">
    <source>
        <dbReference type="Proteomes" id="UP000325849"/>
    </source>
</evidence>
<dbReference type="OrthoDB" id="6803299at2"/>
<proteinExistence type="predicted"/>
<comment type="subcellular location">
    <subcellularLocation>
        <location evidence="1">Cell membrane</location>
        <topology evidence="1">Multi-pass membrane protein</topology>
    </subcellularLocation>
</comment>
<feature type="transmembrane region" description="Helical" evidence="7">
    <location>
        <begin position="140"/>
        <end position="162"/>
    </location>
</feature>
<dbReference type="InterPro" id="IPR050171">
    <property type="entry name" value="MFS_Transporters"/>
</dbReference>
<feature type="transmembrane region" description="Helical" evidence="7">
    <location>
        <begin position="80"/>
        <end position="97"/>
    </location>
</feature>
<feature type="transmembrane region" description="Helical" evidence="7">
    <location>
        <begin position="46"/>
        <end position="68"/>
    </location>
</feature>
<evidence type="ECO:0000256" key="4">
    <source>
        <dbReference type="ARBA" id="ARBA00022692"/>
    </source>
</evidence>
<dbReference type="EMBL" id="VJZD01000018">
    <property type="protein sequence ID" value="MPY31075.1"/>
    <property type="molecule type" value="Genomic_DNA"/>
</dbReference>
<evidence type="ECO:0000256" key="6">
    <source>
        <dbReference type="ARBA" id="ARBA00023136"/>
    </source>
</evidence>
<feature type="transmembrane region" description="Helical" evidence="7">
    <location>
        <begin position="280"/>
        <end position="298"/>
    </location>
</feature>
<evidence type="ECO:0000256" key="2">
    <source>
        <dbReference type="ARBA" id="ARBA00022448"/>
    </source>
</evidence>
<feature type="transmembrane region" description="Helical" evidence="7">
    <location>
        <begin position="304"/>
        <end position="324"/>
    </location>
</feature>
<dbReference type="PANTHER" id="PTHR23517">
    <property type="entry name" value="RESISTANCE PROTEIN MDTM, PUTATIVE-RELATED-RELATED"/>
    <property type="match status" value="1"/>
</dbReference>
<sequence>MNKRTLAPPAGPARTLALAQLISRTGDGAYYVTAALFFTQVVGLSAAQLGLGLTIAWTVALALGVPLGHVTDRRGARGSAVFFFLCASVAIGSYLFVRSFPLFVLAACLYAVGQRAGSAAQQALLAGVVPKENLTKVRAVLQASYNAGLSLGAALGGVVLLFDTRGAYLAAFALNSVAFAVGAAVLWRVPPVEAAPAPAEGERTKSVFRDRPYVAVSLLNLVLVLHMPLIDVALPLWIVGHTEAPKWVLSVMFMLNTLAVVVLQVRVARGVTDLSSAARYVVRGALLLGAGCVVFAFSGSGGSAWSAVLLLVAAAGVQTLGEMLSMAGSWEISFGLAPDGKHGQYQAFFGSGLTVAEIVGPLALTGLLVYWGAPGWILLGALFVAAGLGMVPAVRWGERTLAGRGEAVPDVADAAGIADATDATDTADTADRQLTRD</sequence>
<dbReference type="InterPro" id="IPR001958">
    <property type="entry name" value="Tet-R_TetA/multi-R_MdtG-like"/>
</dbReference>
<evidence type="ECO:0000256" key="3">
    <source>
        <dbReference type="ARBA" id="ARBA00022475"/>
    </source>
</evidence>
<evidence type="ECO:0000313" key="8">
    <source>
        <dbReference type="EMBL" id="MPY31075.1"/>
    </source>
</evidence>
<dbReference type="InterPro" id="IPR011701">
    <property type="entry name" value="MFS"/>
</dbReference>
<dbReference type="AlphaFoldDB" id="A0A5N8VAT6"/>
<feature type="transmembrane region" description="Helical" evidence="7">
    <location>
        <begin position="168"/>
        <end position="187"/>
    </location>
</feature>
<gene>
    <name evidence="8" type="ORF">FNH09_06990</name>
</gene>
<comment type="caution">
    <text evidence="8">The sequence shown here is derived from an EMBL/GenBank/DDBJ whole genome shotgun (WGS) entry which is preliminary data.</text>
</comment>
<dbReference type="GO" id="GO:0022857">
    <property type="term" value="F:transmembrane transporter activity"/>
    <property type="evidence" value="ECO:0007669"/>
    <property type="project" value="InterPro"/>
</dbReference>
<evidence type="ECO:0000256" key="7">
    <source>
        <dbReference type="SAM" id="Phobius"/>
    </source>
</evidence>
<name>A0A5N8VAT6_9ACTN</name>
<evidence type="ECO:0000256" key="5">
    <source>
        <dbReference type="ARBA" id="ARBA00022989"/>
    </source>
</evidence>